<keyword evidence="2" id="KW-1133">Transmembrane helix</keyword>
<organism evidence="4 5">
    <name type="scientific">Boudabousia marimammalium</name>
    <dbReference type="NCBI Taxonomy" id="156892"/>
    <lineage>
        <taxon>Bacteria</taxon>
        <taxon>Bacillati</taxon>
        <taxon>Actinomycetota</taxon>
        <taxon>Actinomycetes</taxon>
        <taxon>Actinomycetales</taxon>
        <taxon>Actinomycetaceae</taxon>
        <taxon>Boudabousia</taxon>
    </lineage>
</organism>
<protein>
    <recommendedName>
        <fullName evidence="6">Gram-positive cocci surface proteins LPxTG domain-containing protein</fullName>
    </recommendedName>
</protein>
<feature type="region of interest" description="Disordered" evidence="1">
    <location>
        <begin position="210"/>
        <end position="282"/>
    </location>
</feature>
<dbReference type="AlphaFoldDB" id="A0A1Q5PMB4"/>
<dbReference type="OrthoDB" id="4424311at2"/>
<sequence length="581" mass="60869">MLTSRFLKGLSASLVAACALVLTVPITAATAAGELRLDSGHADIFNVVAQGDQLRLNLKEDITGSHVTHAPESVQLVVKEEAFTQQTKSLPQIGVPGYHLAQTAVEGMLWPGWDTSQVATQGFKVIDIEFAEVSGAGRVWLFGDGNLSGFQPLLKNGGFELKTGSVRQQAFPAHTHAHWVFEKPGTYIMKVKASGEKNGQSHTSNTATYTWKVGKAPAPKPPVVEITPDKPAVSPEASPVATAETPASPEPTVERVMTAETPEDAPENSSTGPAETGDAGQVAASPENLAPAQTQQPKVAQAPAEAPQVCFAHKSTKTGKALTPKLKDDRSTPAAMRNPASLSFVIGEAGKTKTNQPVGSIPAGQTVWMIGSTQVANVPWLGANTMSESLLHQTTGKVTWTLNSFSGPGKMEVFTSGNFGTIVGSHWFSNAGGSVTIPRNTHVHPNWVFSAPGTYRVGITQTTRGNNGEKLTGSTTLTFKVGGGSGITSGHFDLGAVVSDNRVEVVNWRDAAGNPCVPSELDQKRAGIAYVGQGSQLVEYGKGGLAKTGAPSSTNAVIFGGALFLAGLTLLASRRRNLKQL</sequence>
<feature type="transmembrane region" description="Helical" evidence="2">
    <location>
        <begin position="556"/>
        <end position="573"/>
    </location>
</feature>
<dbReference type="NCBIfam" id="TIGR03769">
    <property type="entry name" value="P_ac_wall_RPT"/>
    <property type="match status" value="2"/>
</dbReference>
<dbReference type="RefSeq" id="WP_075361705.1">
    <property type="nucleotide sequence ID" value="NZ_MPDM01000005.1"/>
</dbReference>
<feature type="chain" id="PRO_5039470719" description="Gram-positive cocci surface proteins LPxTG domain-containing protein" evidence="3">
    <location>
        <begin position="29"/>
        <end position="581"/>
    </location>
</feature>
<dbReference type="NCBIfam" id="TIGR03773">
    <property type="entry name" value="anch_rpt_wall"/>
    <property type="match status" value="1"/>
</dbReference>
<comment type="caution">
    <text evidence="4">The sequence shown here is derived from an EMBL/GenBank/DDBJ whole genome shotgun (WGS) entry which is preliminary data.</text>
</comment>
<feature type="signal peptide" evidence="3">
    <location>
        <begin position="1"/>
        <end position="28"/>
    </location>
</feature>
<reference evidence="5" key="1">
    <citation type="submission" date="2016-11" db="EMBL/GenBank/DDBJ databases">
        <title>Actinomyces gypaetusis sp. nov. isolated from Gypaetus barbatus in Qinghai Tibet Plateau China.</title>
        <authorList>
            <person name="Meng X."/>
        </authorList>
    </citation>
    <scope>NUCLEOTIDE SEQUENCE [LARGE SCALE GENOMIC DNA]</scope>
    <source>
        <strain evidence="5">DSM 15383</strain>
    </source>
</reference>
<dbReference type="NCBIfam" id="NF038134">
    <property type="entry name" value="choice_anch_M"/>
    <property type="match status" value="2"/>
</dbReference>
<evidence type="ECO:0000256" key="2">
    <source>
        <dbReference type="SAM" id="Phobius"/>
    </source>
</evidence>
<keyword evidence="2" id="KW-0472">Membrane</keyword>
<keyword evidence="2" id="KW-0812">Transmembrane</keyword>
<dbReference type="Proteomes" id="UP000186465">
    <property type="component" value="Unassembled WGS sequence"/>
</dbReference>
<dbReference type="InterPro" id="IPR022395">
    <property type="entry name" value="CHP03773_ABC_transptr-like"/>
</dbReference>
<evidence type="ECO:0008006" key="6">
    <source>
        <dbReference type="Google" id="ProtNLM"/>
    </source>
</evidence>
<evidence type="ECO:0000256" key="3">
    <source>
        <dbReference type="SAM" id="SignalP"/>
    </source>
</evidence>
<dbReference type="NCBIfam" id="TIGR01167">
    <property type="entry name" value="LPXTG_anchor"/>
    <property type="match status" value="1"/>
</dbReference>
<accession>A0A1Q5PMB4</accession>
<name>A0A1Q5PMB4_9ACTO</name>
<gene>
    <name evidence="4" type="ORF">BM477_05620</name>
</gene>
<evidence type="ECO:0000313" key="5">
    <source>
        <dbReference type="Proteomes" id="UP000186465"/>
    </source>
</evidence>
<dbReference type="STRING" id="156892.BM477_05620"/>
<keyword evidence="3" id="KW-0732">Signal</keyword>
<evidence type="ECO:0000256" key="1">
    <source>
        <dbReference type="SAM" id="MobiDB-lite"/>
    </source>
</evidence>
<evidence type="ECO:0000313" key="4">
    <source>
        <dbReference type="EMBL" id="OKL48676.1"/>
    </source>
</evidence>
<dbReference type="EMBL" id="MPDM01000005">
    <property type="protein sequence ID" value="OKL48676.1"/>
    <property type="molecule type" value="Genomic_DNA"/>
</dbReference>
<keyword evidence="5" id="KW-1185">Reference proteome</keyword>
<dbReference type="InterPro" id="IPR022435">
    <property type="entry name" value="Surface-anchored_actinobac"/>
</dbReference>
<proteinExistence type="predicted"/>